<dbReference type="AlphaFoldDB" id="A0A1D2N1S3"/>
<sequence length="81" mass="9255">MCETGSRTCLDSDFACSRSLCIPKAWVCDDSPDCPDARDELEAECKSKFLCHMPKKTQVLMTAHKQTHRLTDNFTRKKTLE</sequence>
<dbReference type="Pfam" id="PF00057">
    <property type="entry name" value="Ldl_recept_a"/>
    <property type="match status" value="1"/>
</dbReference>
<keyword evidence="3" id="KW-0449">Lipoprotein</keyword>
<dbReference type="CDD" id="cd00112">
    <property type="entry name" value="LDLa"/>
    <property type="match status" value="1"/>
</dbReference>
<proteinExistence type="predicted"/>
<dbReference type="InterPro" id="IPR036055">
    <property type="entry name" value="LDL_receptor-like_sf"/>
</dbReference>
<evidence type="ECO:0000256" key="2">
    <source>
        <dbReference type="PROSITE-ProRule" id="PRU00124"/>
    </source>
</evidence>
<dbReference type="InterPro" id="IPR002172">
    <property type="entry name" value="LDrepeatLR_classA_rpt"/>
</dbReference>
<reference evidence="3 4" key="1">
    <citation type="journal article" date="2016" name="Genome Biol. Evol.">
        <title>Gene Family Evolution Reflects Adaptation to Soil Environmental Stressors in the Genome of the Collembolan Orchesella cincta.</title>
        <authorList>
            <person name="Faddeeva-Vakhrusheva A."/>
            <person name="Derks M.F."/>
            <person name="Anvar S.Y."/>
            <person name="Agamennone V."/>
            <person name="Suring W."/>
            <person name="Smit S."/>
            <person name="van Straalen N.M."/>
            <person name="Roelofs D."/>
        </authorList>
    </citation>
    <scope>NUCLEOTIDE SEQUENCE [LARGE SCALE GENOMIC DNA]</scope>
    <source>
        <tissue evidence="3">Mixed pool</tissue>
    </source>
</reference>
<name>A0A1D2N1S3_ORCCI</name>
<dbReference type="Proteomes" id="UP000094527">
    <property type="component" value="Unassembled WGS sequence"/>
</dbReference>
<dbReference type="Gene3D" id="4.10.400.10">
    <property type="entry name" value="Low-density Lipoprotein Receptor"/>
    <property type="match status" value="1"/>
</dbReference>
<organism evidence="3 4">
    <name type="scientific">Orchesella cincta</name>
    <name type="common">Springtail</name>
    <name type="synonym">Podura cincta</name>
    <dbReference type="NCBI Taxonomy" id="48709"/>
    <lineage>
        <taxon>Eukaryota</taxon>
        <taxon>Metazoa</taxon>
        <taxon>Ecdysozoa</taxon>
        <taxon>Arthropoda</taxon>
        <taxon>Hexapoda</taxon>
        <taxon>Collembola</taxon>
        <taxon>Entomobryomorpha</taxon>
        <taxon>Entomobryoidea</taxon>
        <taxon>Orchesellidae</taxon>
        <taxon>Orchesellinae</taxon>
        <taxon>Orchesella</taxon>
    </lineage>
</organism>
<keyword evidence="4" id="KW-1185">Reference proteome</keyword>
<feature type="disulfide bond" evidence="2">
    <location>
        <begin position="9"/>
        <end position="21"/>
    </location>
</feature>
<accession>A0A1D2N1S3</accession>
<evidence type="ECO:0000313" key="3">
    <source>
        <dbReference type="EMBL" id="ODM98845.1"/>
    </source>
</evidence>
<evidence type="ECO:0000256" key="1">
    <source>
        <dbReference type="ARBA" id="ARBA00023157"/>
    </source>
</evidence>
<dbReference type="PROSITE" id="PS50068">
    <property type="entry name" value="LDLRA_2"/>
    <property type="match status" value="1"/>
</dbReference>
<feature type="disulfide bond" evidence="2">
    <location>
        <begin position="16"/>
        <end position="34"/>
    </location>
</feature>
<dbReference type="EMBL" id="LJIJ01000317">
    <property type="protein sequence ID" value="ODM98845.1"/>
    <property type="molecule type" value="Genomic_DNA"/>
</dbReference>
<keyword evidence="3" id="KW-0675">Receptor</keyword>
<dbReference type="SUPFAM" id="SSF57424">
    <property type="entry name" value="LDL receptor-like module"/>
    <property type="match status" value="1"/>
</dbReference>
<keyword evidence="1 2" id="KW-1015">Disulfide bond</keyword>
<evidence type="ECO:0000313" key="4">
    <source>
        <dbReference type="Proteomes" id="UP000094527"/>
    </source>
</evidence>
<dbReference type="OrthoDB" id="9988974at2759"/>
<protein>
    <submittedName>
        <fullName evidence="3">Low-density lipoprotein receptor-related protein 8</fullName>
    </submittedName>
</protein>
<dbReference type="SMART" id="SM00192">
    <property type="entry name" value="LDLa"/>
    <property type="match status" value="1"/>
</dbReference>
<comment type="caution">
    <text evidence="2">Lacks conserved residue(s) required for the propagation of feature annotation.</text>
</comment>
<comment type="caution">
    <text evidence="3">The sequence shown here is derived from an EMBL/GenBank/DDBJ whole genome shotgun (WGS) entry which is preliminary data.</text>
</comment>
<gene>
    <name evidence="3" type="ORF">Ocin01_07832</name>
</gene>